<dbReference type="EMBL" id="JAGQFT010000253">
    <property type="protein sequence ID" value="MBR0564167.1"/>
    <property type="molecule type" value="Genomic_DNA"/>
</dbReference>
<dbReference type="Pfam" id="PF07963">
    <property type="entry name" value="N_methyl"/>
    <property type="match status" value="1"/>
</dbReference>
<dbReference type="InterPro" id="IPR012902">
    <property type="entry name" value="N_methyl_site"/>
</dbReference>
<evidence type="ECO:0000313" key="4">
    <source>
        <dbReference type="Proteomes" id="UP000675747"/>
    </source>
</evidence>
<sequence length="158" mass="17067">MNRGRGRQSRRLGAGGFSLIEVLIALLVLAFGLLGFALLQTTGLRFTQSANYRTQATNLAYDLLDQMRSNRFQAAWYAGSAGAGFNAGEVTDTACSRDTGTVSLAQNVARWQCQVARALGEDASAEVNYVNGLVTVTLSWSERIADDPQSEVTVRTQL</sequence>
<dbReference type="NCBIfam" id="TIGR02532">
    <property type="entry name" value="IV_pilin_GFxxxE"/>
    <property type="match status" value="1"/>
</dbReference>
<dbReference type="EMBL" id="JAGQFT020000003">
    <property type="protein sequence ID" value="MBS7456665.1"/>
    <property type="molecule type" value="Genomic_DNA"/>
</dbReference>
<dbReference type="InterPro" id="IPR013362">
    <property type="entry name" value="Pilus_4_PilV"/>
</dbReference>
<organism evidence="2">
    <name type="scientific">Coralloluteibacterium stylophorae</name>
    <dbReference type="NCBI Taxonomy" id="1776034"/>
    <lineage>
        <taxon>Bacteria</taxon>
        <taxon>Pseudomonadati</taxon>
        <taxon>Pseudomonadota</taxon>
        <taxon>Gammaproteobacteria</taxon>
        <taxon>Lysobacterales</taxon>
        <taxon>Lysobacteraceae</taxon>
        <taxon>Coralloluteibacterium</taxon>
    </lineage>
</organism>
<dbReference type="RefSeq" id="WP_211928026.1">
    <property type="nucleotide sequence ID" value="NZ_JAGQFT020000003.1"/>
</dbReference>
<dbReference type="NCBIfam" id="TIGR02523">
    <property type="entry name" value="type_IV_pilV"/>
    <property type="match status" value="1"/>
</dbReference>
<evidence type="ECO:0000313" key="3">
    <source>
        <dbReference type="EMBL" id="MBS7456665.1"/>
    </source>
</evidence>
<reference evidence="3 4" key="1">
    <citation type="journal article" date="2021" name="Microbiol. Resour. Announc.">
        <title>Draft Genome Sequence of Coralloluteibacterium stylophorae LMG 29479T.</title>
        <authorList>
            <person name="Karlyshev A.V."/>
            <person name="Kudryashova E.B."/>
            <person name="Ariskina E.V."/>
            <person name="Conroy A.P."/>
            <person name="Abidueva E.Y."/>
        </authorList>
    </citation>
    <scope>NUCLEOTIDE SEQUENCE [LARGE SCALE GENOMIC DNA]</scope>
    <source>
        <strain evidence="3 4">LMG 29479</strain>
    </source>
</reference>
<keyword evidence="4" id="KW-1185">Reference proteome</keyword>
<keyword evidence="1" id="KW-1133">Transmembrane helix</keyword>
<reference evidence="2" key="2">
    <citation type="submission" date="2021-04" db="EMBL/GenBank/DDBJ databases">
        <authorList>
            <person name="Karlyshev A.V."/>
        </authorList>
    </citation>
    <scope>NUCLEOTIDE SEQUENCE</scope>
    <source>
        <strain evidence="2">LMG 29479</strain>
    </source>
</reference>
<evidence type="ECO:0000256" key="1">
    <source>
        <dbReference type="SAM" id="Phobius"/>
    </source>
</evidence>
<name>A0A8J7VWA6_9GAMM</name>
<proteinExistence type="predicted"/>
<keyword evidence="1" id="KW-0472">Membrane</keyword>
<dbReference type="AlphaFoldDB" id="A0A8J7VWA6"/>
<feature type="transmembrane region" description="Helical" evidence="1">
    <location>
        <begin position="12"/>
        <end position="39"/>
    </location>
</feature>
<gene>
    <name evidence="2" type="primary">pilV</name>
    <name evidence="3" type="ORF">KB893_005905</name>
    <name evidence="2" type="ORF">KB893_16915</name>
</gene>
<accession>A0A8J7VWA6</accession>
<protein>
    <submittedName>
        <fullName evidence="2">Type IV pilus modification protein PilV</fullName>
    </submittedName>
</protein>
<dbReference type="Proteomes" id="UP000675747">
    <property type="component" value="Unassembled WGS sequence"/>
</dbReference>
<evidence type="ECO:0000313" key="2">
    <source>
        <dbReference type="EMBL" id="MBR0564167.1"/>
    </source>
</evidence>
<keyword evidence="1" id="KW-0812">Transmembrane</keyword>
<comment type="caution">
    <text evidence="2">The sequence shown here is derived from an EMBL/GenBank/DDBJ whole genome shotgun (WGS) entry which is preliminary data.</text>
</comment>